<feature type="domain" description="Endo-acting ulvan lyase C-terminal" evidence="2">
    <location>
        <begin position="778"/>
        <end position="857"/>
    </location>
</feature>
<feature type="chain" id="PRO_5003720291" description="Endo-acting ulvan lyase C-terminal domain-containing protein" evidence="1">
    <location>
        <begin position="38"/>
        <end position="895"/>
    </location>
</feature>
<gene>
    <name evidence="3" type="ORF">HMPREF1064_02207</name>
</gene>
<reference evidence="3 4" key="1">
    <citation type="submission" date="2012-02" db="EMBL/GenBank/DDBJ databases">
        <title>The Genome Sequence of Bacteroides dorei CL02T12C06.</title>
        <authorList>
            <consortium name="The Broad Institute Genome Sequencing Platform"/>
            <person name="Earl A."/>
            <person name="Ward D."/>
            <person name="Feldgarden M."/>
            <person name="Gevers D."/>
            <person name="Zitomersky N.L."/>
            <person name="Coyne M.J."/>
            <person name="Comstock L.E."/>
            <person name="Young S.K."/>
            <person name="Zeng Q."/>
            <person name="Gargeya S."/>
            <person name="Fitzgerald M."/>
            <person name="Haas B."/>
            <person name="Abouelleil A."/>
            <person name="Alvarado L."/>
            <person name="Arachchi H.M."/>
            <person name="Berlin A."/>
            <person name="Chapman S.B."/>
            <person name="Gearin G."/>
            <person name="Goldberg J."/>
            <person name="Griggs A."/>
            <person name="Gujja S."/>
            <person name="Hansen M."/>
            <person name="Heiman D."/>
            <person name="Howarth C."/>
            <person name="Larimer J."/>
            <person name="Lui A."/>
            <person name="MacDonald P.J.P."/>
            <person name="McCowen C."/>
            <person name="Montmayeur A."/>
            <person name="Murphy C."/>
            <person name="Neiman D."/>
            <person name="Pearson M."/>
            <person name="Priest M."/>
            <person name="Roberts A."/>
            <person name="Saif S."/>
            <person name="Shea T."/>
            <person name="Sisk P."/>
            <person name="Stolte C."/>
            <person name="Sykes S."/>
            <person name="Wortman J."/>
            <person name="Nusbaum C."/>
            <person name="Birren B."/>
        </authorList>
    </citation>
    <scope>NUCLEOTIDE SEQUENCE [LARGE SCALE GENOMIC DNA]</scope>
    <source>
        <strain evidence="3 4">CL02T12C06</strain>
    </source>
</reference>
<organism evidence="3 4">
    <name type="scientific">Phocaeicola dorei CL02T12C06</name>
    <dbReference type="NCBI Taxonomy" id="997876"/>
    <lineage>
        <taxon>Bacteria</taxon>
        <taxon>Pseudomonadati</taxon>
        <taxon>Bacteroidota</taxon>
        <taxon>Bacteroidia</taxon>
        <taxon>Bacteroidales</taxon>
        <taxon>Bacteroidaceae</taxon>
        <taxon>Phocaeicola</taxon>
    </lineage>
</organism>
<dbReference type="Gene3D" id="2.70.98.70">
    <property type="match status" value="1"/>
</dbReference>
<dbReference type="HOGENOM" id="CLU_014479_0_0_10"/>
<dbReference type="Pfam" id="PF26374">
    <property type="entry name" value="Ulvan_lyaseC"/>
    <property type="match status" value="1"/>
</dbReference>
<dbReference type="PATRIC" id="fig|997876.3.peg.2261"/>
<evidence type="ECO:0000313" key="3">
    <source>
        <dbReference type="EMBL" id="EIY34759.1"/>
    </source>
</evidence>
<comment type="caution">
    <text evidence="3">The sequence shown here is derived from an EMBL/GenBank/DDBJ whole genome shotgun (WGS) entry which is preliminary data.</text>
</comment>
<protein>
    <recommendedName>
        <fullName evidence="2">Endo-acting ulvan lyase C-terminal domain-containing protein</fullName>
    </recommendedName>
</protein>
<dbReference type="Proteomes" id="UP000005974">
    <property type="component" value="Unassembled WGS sequence"/>
</dbReference>
<evidence type="ECO:0000259" key="2">
    <source>
        <dbReference type="Pfam" id="PF26374"/>
    </source>
</evidence>
<keyword evidence="4" id="KW-1185">Reference proteome</keyword>
<evidence type="ECO:0000256" key="1">
    <source>
        <dbReference type="SAM" id="SignalP"/>
    </source>
</evidence>
<evidence type="ECO:0000313" key="4">
    <source>
        <dbReference type="Proteomes" id="UP000005974"/>
    </source>
</evidence>
<dbReference type="AlphaFoldDB" id="I9FMF8"/>
<name>I9FMF8_9BACT</name>
<accession>I9FMF8</accession>
<dbReference type="Gene3D" id="1.50.10.100">
    <property type="entry name" value="Chondroitin AC/alginate lyase"/>
    <property type="match status" value="1"/>
</dbReference>
<dbReference type="InterPro" id="IPR058848">
    <property type="entry name" value="Ulvan_lyase_C"/>
</dbReference>
<proteinExistence type="predicted"/>
<dbReference type="InterPro" id="IPR008929">
    <property type="entry name" value="Chondroitin_lyas"/>
</dbReference>
<feature type="signal peptide" evidence="1">
    <location>
        <begin position="1"/>
        <end position="37"/>
    </location>
</feature>
<keyword evidence="1" id="KW-0732">Signal</keyword>
<dbReference type="PROSITE" id="PS51257">
    <property type="entry name" value="PROKAR_LIPOPROTEIN"/>
    <property type="match status" value="1"/>
</dbReference>
<dbReference type="EMBL" id="AGXJ01000034">
    <property type="protein sequence ID" value="EIY34759.1"/>
    <property type="molecule type" value="Genomic_DNA"/>
</dbReference>
<sequence>MNRGFVFIFRLAVHGIRMKKILAAFILGMGCMLAVQAQQHPCVYVAPADRASVLQKVKNEPWAGEAFAAIRSKVEKYVDRHQTDPEWITSRLAMYWKDGERYTQCYLKKQNWDYGEGNAPVPTVRMPGMRTWNKYVNVPLEDRTPYNETGDMWGINKLNPSEPSVKVPYKESGHMIRGNNVEILTLAENAAFVYWVTGEEKFARFATDIFNVWLVGTYYMNPILDPEKSCGSVGGWEPGGICGYYDYEQIHDDLVMHAAMAYDFAFDYLIRHPHAHLKAIGKDTKTVAAEVFKRFINIGLVRGGKSGNWNVNGWNIMLRPMLVLDHNEAYADGKGKEYYLNLLVNESTPYHDAIPDILKTYDRVTGLWPESPGYSFGTVQSLLDWAAPLKRAGIDIIAGNPILQKAAMAVFPWMDDAANMVVFGDSRGGSANFQTFENLLTYYTGTDNKEGVEKVASALNKGISQKKYSRNNAGWTGLCTYTATIPSVRAESNERASYSPHHRFITMKNWEGDYKMMFTLYGGKKGYHLTPNGLALQFYAYGYALAPDAAAYESYWSKDHGYHQSPTGSNTVLPGYTEGDITIHAMEPMVKEGEFVNDRELTPYLNFADVSAGEKRRMVAMVRTSGNSGYYVDIFRSDRADNDYLFHHVGTSMEITDSEGNKLPGEALEKFDKTWHEGYHWFSNLHKSDYNQNFIASWSMPEDITARLWMAGGEGREIYQVDAPPTTMNKGLTPGDICMPPMPTPALIVRQEGNNAHTHPFVSVYEAYKKSGPNVLGVEALQGDDGSTGVKVNTADGYADYLFTATDMQAHHPSKRVSFCGRLGLIREKEGQIQLMYLGCGRSLKKGNFVLESDHDVYAAIYMQHGVWYYSATGPVRVKIGKETKKLNEGYNQKL</sequence>
<dbReference type="SUPFAM" id="SSF48230">
    <property type="entry name" value="Chondroitin AC/alginate lyase"/>
    <property type="match status" value="1"/>
</dbReference>